<keyword evidence="3 5" id="KW-0732">Signal</keyword>
<dbReference type="NCBIfam" id="NF033903">
    <property type="entry name" value="VaFE_rpt"/>
    <property type="match status" value="1"/>
</dbReference>
<dbReference type="Pfam" id="PF18202">
    <property type="entry name" value="TQ"/>
    <property type="match status" value="1"/>
</dbReference>
<dbReference type="Gene3D" id="2.60.40.10">
    <property type="entry name" value="Immunoglobulins"/>
    <property type="match status" value="2"/>
</dbReference>
<dbReference type="InterPro" id="IPR013783">
    <property type="entry name" value="Ig-like_fold"/>
</dbReference>
<dbReference type="AlphaFoldDB" id="A0A7G9GBU9"/>
<evidence type="ECO:0000313" key="8">
    <source>
        <dbReference type="EMBL" id="QNM08281.1"/>
    </source>
</evidence>
<feature type="compositionally biased region" description="Basic and acidic residues" evidence="4">
    <location>
        <begin position="169"/>
        <end position="182"/>
    </location>
</feature>
<keyword evidence="9" id="KW-1185">Reference proteome</keyword>
<feature type="domain" description="T-Q ester bond containing" evidence="7">
    <location>
        <begin position="787"/>
        <end position="904"/>
    </location>
</feature>
<evidence type="ECO:0000313" key="9">
    <source>
        <dbReference type="Proteomes" id="UP000515860"/>
    </source>
</evidence>
<gene>
    <name evidence="8" type="ORF">H9Q79_15565</name>
</gene>
<evidence type="ECO:0000256" key="3">
    <source>
        <dbReference type="ARBA" id="ARBA00022729"/>
    </source>
</evidence>
<dbReference type="PANTHER" id="PTHR36108">
    <property type="entry name" value="COLOSSIN-B-RELATED"/>
    <property type="match status" value="1"/>
</dbReference>
<feature type="signal peptide" evidence="5">
    <location>
        <begin position="1"/>
        <end position="26"/>
    </location>
</feature>
<feature type="domain" description="SpaA-like prealbumin fold" evidence="6">
    <location>
        <begin position="439"/>
        <end position="514"/>
    </location>
</feature>
<evidence type="ECO:0000256" key="1">
    <source>
        <dbReference type="ARBA" id="ARBA00007257"/>
    </source>
</evidence>
<dbReference type="Gene3D" id="2.60.40.3930">
    <property type="match status" value="1"/>
</dbReference>
<dbReference type="InterPro" id="IPR041033">
    <property type="entry name" value="SpaA_PFL_dom_1"/>
</dbReference>
<accession>A0A7G9GBU9</accession>
<evidence type="ECO:0000256" key="5">
    <source>
        <dbReference type="SAM" id="SignalP"/>
    </source>
</evidence>
<proteinExistence type="inferred from homology"/>
<evidence type="ECO:0000259" key="6">
    <source>
        <dbReference type="Pfam" id="PF17802"/>
    </source>
</evidence>
<name>A0A7G9GBU9_9FIRM</name>
<dbReference type="SUPFAM" id="SSF49478">
    <property type="entry name" value="Cna protein B-type domain"/>
    <property type="match status" value="1"/>
</dbReference>
<dbReference type="RefSeq" id="WP_118648285.1">
    <property type="nucleotide sequence ID" value="NZ_CP060635.1"/>
</dbReference>
<reference evidence="8 9" key="1">
    <citation type="submission" date="2020-08" db="EMBL/GenBank/DDBJ databases">
        <authorList>
            <person name="Liu C."/>
            <person name="Sun Q."/>
        </authorList>
    </citation>
    <scope>NUCLEOTIDE SEQUENCE [LARGE SCALE GENOMIC DNA]</scope>
    <source>
        <strain evidence="8 9">NSJ-29</strain>
    </source>
</reference>
<dbReference type="Pfam" id="PF17802">
    <property type="entry name" value="SpaA"/>
    <property type="match status" value="2"/>
</dbReference>
<dbReference type="InterPro" id="IPR041100">
    <property type="entry name" value="TQ"/>
</dbReference>
<dbReference type="KEGG" id="whj:H9Q79_15565"/>
<dbReference type="PANTHER" id="PTHR36108:SF13">
    <property type="entry name" value="COLOSSIN-B-RELATED"/>
    <property type="match status" value="1"/>
</dbReference>
<keyword evidence="2" id="KW-0964">Secreted</keyword>
<feature type="domain" description="SpaA-like prealbumin fold" evidence="6">
    <location>
        <begin position="537"/>
        <end position="640"/>
    </location>
</feature>
<comment type="similarity">
    <text evidence="1">Belongs to the serine-aspartate repeat-containing protein (SDr) family.</text>
</comment>
<evidence type="ECO:0000256" key="4">
    <source>
        <dbReference type="SAM" id="MobiDB-lite"/>
    </source>
</evidence>
<dbReference type="EMBL" id="CP060635">
    <property type="protein sequence ID" value="QNM08281.1"/>
    <property type="molecule type" value="Genomic_DNA"/>
</dbReference>
<sequence>MKSRAGILAAVLAVSLSVVCVYPAYAEEPQEASETKEEVCEETELIKETGAGPEEGSFWIYAGKEAGRTLWVNGATGTAAEGLESFRFPEGEEWKAQWEAWHTAGFESWESQEGETVIMEVQPEDDYEWEKLQVLDKYGNFLELTETENGCKFRMPASDVLVSLKMQGRPKEDPWGTGEKTEIPGIPQALGREAEEQTEELQDKELEKYNLAAAAQPRYSGSYYTADAYEQFALGQSVQLWGLTTAGGYGDRQYIFALKNGDNSLVDSWEEGVMGTPDGIPFFCIEADIDYNNSVLATVYEGRNYLSQDEIIECALACKYMEDHISVLNGNKTDLFFLQQCAVWTIRENHGYRAYSVQTNYVAPYTVSHNGDINFAYAFVQNSIAWAIANKGNYTGYCKVLDNHTGQKCGVFKAVENPKGTLAIQKSSALPQISDNNACYSLEGAEYTVYQMGTDTVVGTITTDAGGYGTLGNLPAGSYDIVEMKAPKGYLLDSTRHTITINAGQTTTYQAKDEPGNDPVLTLLVKRDVETGKPMGNARLKGAEYTVKYYDVNLSTDPAEIGITEKYTWILETDEKGRAYLDNAHKISGDEFVIGLHGNPVLPLGTITIQESKAPEGYLLNTTLYVANTIQQNGSVSTTNLPNEETYAATEQVKRGDLEFTKLDTETGRFMAGIPFRVISQTTGENHILVADADGHASTSAVPHSAETNENDAVIGEADYSSSFGIWFGGSEPDDTKGALPYDTYTVRELPCEANYGKDLAEFTVTISENGKTVDVGTVENQTILTNTKARDAETGTQVITSVNYASIVDTFYYENLTPGRKYTVKGAVRNPETGEVIVQNGAPLIAEKAFTSAAVNGEVKLTFLLHAAELEGKQVVVTEELYDGDSLRTTHEDLDDPDQTVTVLTGDLTVTKTIAADEIVWAHGNPIFLVKVSGLSQTGKRRQFYHTYEFTQDYVEANTASDGTVSLAYTFRDIPISGSYQVEEVPVSRYSLMGFKGNGGNVTVYGSYALADLVSQPSGTEVTITNQKTNDAWESHTALLHNVIQ</sequence>
<feature type="region of interest" description="Disordered" evidence="4">
    <location>
        <begin position="168"/>
        <end position="200"/>
    </location>
</feature>
<protein>
    <submittedName>
        <fullName evidence="8">VaFE repeat-containing surface-anchored protein</fullName>
    </submittedName>
</protein>
<organism evidence="8 9">
    <name type="scientific">Wansuia hejianensis</name>
    <dbReference type="NCBI Taxonomy" id="2763667"/>
    <lineage>
        <taxon>Bacteria</taxon>
        <taxon>Bacillati</taxon>
        <taxon>Bacillota</taxon>
        <taxon>Clostridia</taxon>
        <taxon>Lachnospirales</taxon>
        <taxon>Lachnospiraceae</taxon>
        <taxon>Wansuia</taxon>
    </lineage>
</organism>
<dbReference type="Proteomes" id="UP000515860">
    <property type="component" value="Chromosome"/>
</dbReference>
<evidence type="ECO:0000256" key="2">
    <source>
        <dbReference type="ARBA" id="ARBA00022525"/>
    </source>
</evidence>
<feature type="chain" id="PRO_5028815337" evidence="5">
    <location>
        <begin position="27"/>
        <end position="1046"/>
    </location>
</feature>
<evidence type="ECO:0000259" key="7">
    <source>
        <dbReference type="Pfam" id="PF18202"/>
    </source>
</evidence>